<protein>
    <recommendedName>
        <fullName evidence="3">EF-hand domain-containing protein</fullName>
    </recommendedName>
</protein>
<gene>
    <name evidence="1" type="ORF">SELMODRAFT_428633</name>
</gene>
<dbReference type="KEGG" id="smo:SELMODRAFT_428633"/>
<dbReference type="InterPro" id="IPR052603">
    <property type="entry name" value="EFCB6"/>
</dbReference>
<dbReference type="Gramene" id="EFJ08829">
    <property type="protein sequence ID" value="EFJ08829"/>
    <property type="gene ID" value="SELMODRAFT_428633"/>
</dbReference>
<accession>D8T3H2</accession>
<name>D8T3H2_SELML</name>
<dbReference type="Proteomes" id="UP000001514">
    <property type="component" value="Unassembled WGS sequence"/>
</dbReference>
<reference evidence="1 2" key="1">
    <citation type="journal article" date="2011" name="Science">
        <title>The Selaginella genome identifies genetic changes associated with the evolution of vascular plants.</title>
        <authorList>
            <person name="Banks J.A."/>
            <person name="Nishiyama T."/>
            <person name="Hasebe M."/>
            <person name="Bowman J.L."/>
            <person name="Gribskov M."/>
            <person name="dePamphilis C."/>
            <person name="Albert V.A."/>
            <person name="Aono N."/>
            <person name="Aoyama T."/>
            <person name="Ambrose B.A."/>
            <person name="Ashton N.W."/>
            <person name="Axtell M.J."/>
            <person name="Barker E."/>
            <person name="Barker M.S."/>
            <person name="Bennetzen J.L."/>
            <person name="Bonawitz N.D."/>
            <person name="Chapple C."/>
            <person name="Cheng C."/>
            <person name="Correa L.G."/>
            <person name="Dacre M."/>
            <person name="DeBarry J."/>
            <person name="Dreyer I."/>
            <person name="Elias M."/>
            <person name="Engstrom E.M."/>
            <person name="Estelle M."/>
            <person name="Feng L."/>
            <person name="Finet C."/>
            <person name="Floyd S.K."/>
            <person name="Frommer W.B."/>
            <person name="Fujita T."/>
            <person name="Gramzow L."/>
            <person name="Gutensohn M."/>
            <person name="Harholt J."/>
            <person name="Hattori M."/>
            <person name="Heyl A."/>
            <person name="Hirai T."/>
            <person name="Hiwatashi Y."/>
            <person name="Ishikawa M."/>
            <person name="Iwata M."/>
            <person name="Karol K.G."/>
            <person name="Koehler B."/>
            <person name="Kolukisaoglu U."/>
            <person name="Kubo M."/>
            <person name="Kurata T."/>
            <person name="Lalonde S."/>
            <person name="Li K."/>
            <person name="Li Y."/>
            <person name="Litt A."/>
            <person name="Lyons E."/>
            <person name="Manning G."/>
            <person name="Maruyama T."/>
            <person name="Michael T.P."/>
            <person name="Mikami K."/>
            <person name="Miyazaki S."/>
            <person name="Morinaga S."/>
            <person name="Murata T."/>
            <person name="Mueller-Roeber B."/>
            <person name="Nelson D.R."/>
            <person name="Obara M."/>
            <person name="Oguri Y."/>
            <person name="Olmstead R.G."/>
            <person name="Onodera N."/>
            <person name="Petersen B.L."/>
            <person name="Pils B."/>
            <person name="Prigge M."/>
            <person name="Rensing S.A."/>
            <person name="Riano-Pachon D.M."/>
            <person name="Roberts A.W."/>
            <person name="Sato Y."/>
            <person name="Scheller H.V."/>
            <person name="Schulz B."/>
            <person name="Schulz C."/>
            <person name="Shakirov E.V."/>
            <person name="Shibagaki N."/>
            <person name="Shinohara N."/>
            <person name="Shippen D.E."/>
            <person name="Soerensen I."/>
            <person name="Sotooka R."/>
            <person name="Sugimoto N."/>
            <person name="Sugita M."/>
            <person name="Sumikawa N."/>
            <person name="Tanurdzic M."/>
            <person name="Theissen G."/>
            <person name="Ulvskov P."/>
            <person name="Wakazuki S."/>
            <person name="Weng J.K."/>
            <person name="Willats W.W."/>
            <person name="Wipf D."/>
            <person name="Wolf P.G."/>
            <person name="Yang L."/>
            <person name="Zimmer A.D."/>
            <person name="Zhu Q."/>
            <person name="Mitros T."/>
            <person name="Hellsten U."/>
            <person name="Loque D."/>
            <person name="Otillar R."/>
            <person name="Salamov A."/>
            <person name="Schmutz J."/>
            <person name="Shapiro H."/>
            <person name="Lindquist E."/>
            <person name="Lucas S."/>
            <person name="Rokhsar D."/>
            <person name="Grigoriev I.V."/>
        </authorList>
    </citation>
    <scope>NUCLEOTIDE SEQUENCE [LARGE SCALE GENOMIC DNA]</scope>
</reference>
<evidence type="ECO:0000313" key="2">
    <source>
        <dbReference type="Proteomes" id="UP000001514"/>
    </source>
</evidence>
<keyword evidence="2" id="KW-1185">Reference proteome</keyword>
<dbReference type="eggNOG" id="ENOG502RRDH">
    <property type="taxonomic scope" value="Eukaryota"/>
</dbReference>
<evidence type="ECO:0008006" key="3">
    <source>
        <dbReference type="Google" id="ProtNLM"/>
    </source>
</evidence>
<dbReference type="Gene3D" id="1.10.238.10">
    <property type="entry name" value="EF-hand"/>
    <property type="match status" value="2"/>
</dbReference>
<dbReference type="AlphaFoldDB" id="D8T3H2"/>
<organism evidence="2">
    <name type="scientific">Selaginella moellendorffii</name>
    <name type="common">Spikemoss</name>
    <dbReference type="NCBI Taxonomy" id="88036"/>
    <lineage>
        <taxon>Eukaryota</taxon>
        <taxon>Viridiplantae</taxon>
        <taxon>Streptophyta</taxon>
        <taxon>Embryophyta</taxon>
        <taxon>Tracheophyta</taxon>
        <taxon>Lycopodiopsida</taxon>
        <taxon>Selaginellales</taxon>
        <taxon>Selaginellaceae</taxon>
        <taxon>Selaginella</taxon>
    </lineage>
</organism>
<dbReference type="InParanoid" id="D8T3H2"/>
<proteinExistence type="predicted"/>
<evidence type="ECO:0000313" key="1">
    <source>
        <dbReference type="EMBL" id="EFJ08829.1"/>
    </source>
</evidence>
<dbReference type="InterPro" id="IPR011992">
    <property type="entry name" value="EF-hand-dom_pair"/>
</dbReference>
<dbReference type="HOGENOM" id="CLU_667996_0_0_1"/>
<dbReference type="PANTHER" id="PTHR20875">
    <property type="entry name" value="EF-HAND CALCIUM-BINDING DOMAIN-CONTAINING PROTEIN 6-RELATED"/>
    <property type="match status" value="1"/>
</dbReference>
<dbReference type="SUPFAM" id="SSF47473">
    <property type="entry name" value="EF-hand"/>
    <property type="match status" value="1"/>
</dbReference>
<dbReference type="PANTHER" id="PTHR20875:SF0">
    <property type="entry name" value="GH12158P"/>
    <property type="match status" value="1"/>
</dbReference>
<dbReference type="EMBL" id="GL377669">
    <property type="protein sequence ID" value="EFJ08829.1"/>
    <property type="molecule type" value="Genomic_DNA"/>
</dbReference>
<sequence>MVLPIYFVLECIRDQLLRIGARGFAAISKIKKEMDPAGCIPKTRFDDFINQTGVDINAGELAIVLNDYVEDGKFKFKLFLLSMRGKLNGFRQNLVNQAFKRVDLEGRGQCSLSKLCETYNARCQSSVMTEKTSLDQAICNFLTRSFGLLDPVTYCDFNEYYTTLGSTIPFCKDFELVMMKHWRVQADGFCVCDAENNVKFQVYTNRIRVREFMKGYDPLRLRLINDAQFAAGLDNAKIKICKRGCKALMDCYRVPEDPELRVCYTAFCDEVERCFTYKELEKTPWQSVPVVPPIPTLAPQRFLMGIVYLGPEKEERVQDLLADLRKECKAKRISVRGFFEDAATTKNASKAVGHVTKHQFSQTLSSKAGLKVSPPEISLLVEKFDNNFSGMVNYIAFSSEIDPFADVQNIHQ</sequence>